<reference evidence="1 2" key="1">
    <citation type="journal article" date="2019" name="Nat. Med.">
        <title>A library of human gut bacterial isolates paired with longitudinal multiomics data enables mechanistic microbiome research.</title>
        <authorList>
            <person name="Poyet M."/>
            <person name="Groussin M."/>
            <person name="Gibbons S.M."/>
            <person name="Avila-Pacheco J."/>
            <person name="Jiang X."/>
            <person name="Kearney S.M."/>
            <person name="Perrotta A.R."/>
            <person name="Berdy B."/>
            <person name="Zhao S."/>
            <person name="Lieberman T.D."/>
            <person name="Swanson P.K."/>
            <person name="Smith M."/>
            <person name="Roesemann S."/>
            <person name="Alexander J.E."/>
            <person name="Rich S.A."/>
            <person name="Livny J."/>
            <person name="Vlamakis H."/>
            <person name="Clish C."/>
            <person name="Bullock K."/>
            <person name="Deik A."/>
            <person name="Scott J."/>
            <person name="Pierce K.A."/>
            <person name="Xavier R.J."/>
            <person name="Alm E.J."/>
        </authorList>
    </citation>
    <scope>NUCLEOTIDE SEQUENCE [LARGE SCALE GENOMIC DNA]</scope>
    <source>
        <strain evidence="1 2">BIOML-A38</strain>
    </source>
</reference>
<dbReference type="RefSeq" id="WP_151853440.1">
    <property type="nucleotide sequence ID" value="NZ_WCUR01000137.1"/>
</dbReference>
<proteinExistence type="predicted"/>
<name>A0A6I0JJW4_BACUN</name>
<comment type="caution">
    <text evidence="1">The sequence shown here is derived from an EMBL/GenBank/DDBJ whole genome shotgun (WGS) entry which is preliminary data.</text>
</comment>
<dbReference type="Proteomes" id="UP000434462">
    <property type="component" value="Unassembled WGS sequence"/>
</dbReference>
<accession>A0A6I0JJW4</accession>
<dbReference type="EMBL" id="WCUR01000137">
    <property type="protein sequence ID" value="KAB4109614.1"/>
    <property type="molecule type" value="Genomic_DNA"/>
</dbReference>
<protein>
    <submittedName>
        <fullName evidence="1">Uncharacterized protein</fullName>
    </submittedName>
</protein>
<dbReference type="AlphaFoldDB" id="A0A6I0JJW4"/>
<sequence length="74" mass="8818">MFEPKTKAITRWGLTIRGTDVFFPKKETAIKIGRLTLKMNPETRMFEEYRLWDLTSGVPELIDEQRFDRTILIQ</sequence>
<evidence type="ECO:0000313" key="1">
    <source>
        <dbReference type="EMBL" id="KAB4109614.1"/>
    </source>
</evidence>
<evidence type="ECO:0000313" key="2">
    <source>
        <dbReference type="Proteomes" id="UP000434462"/>
    </source>
</evidence>
<gene>
    <name evidence="1" type="ORF">GAQ72_20120</name>
</gene>
<organism evidence="1 2">
    <name type="scientific">Bacteroides uniformis</name>
    <dbReference type="NCBI Taxonomy" id="820"/>
    <lineage>
        <taxon>Bacteria</taxon>
        <taxon>Pseudomonadati</taxon>
        <taxon>Bacteroidota</taxon>
        <taxon>Bacteroidia</taxon>
        <taxon>Bacteroidales</taxon>
        <taxon>Bacteroidaceae</taxon>
        <taxon>Bacteroides</taxon>
    </lineage>
</organism>